<name>A0A6D2HHM5_9BRAS</name>
<gene>
    <name evidence="2" type="ORF">MERR_LOCUS432</name>
</gene>
<dbReference type="InterPro" id="IPR011043">
    <property type="entry name" value="Gal_Oxase/kelch_b-propeller"/>
</dbReference>
<dbReference type="SUPFAM" id="SSF50965">
    <property type="entry name" value="Galactose oxidase, central domain"/>
    <property type="match status" value="1"/>
</dbReference>
<dbReference type="NCBIfam" id="TIGR01640">
    <property type="entry name" value="F_box_assoc_1"/>
    <property type="match status" value="1"/>
</dbReference>
<reference evidence="2" key="1">
    <citation type="submission" date="2020-01" db="EMBL/GenBank/DDBJ databases">
        <authorList>
            <person name="Mishra B."/>
        </authorList>
    </citation>
    <scope>NUCLEOTIDE SEQUENCE [LARGE SCALE GENOMIC DNA]</scope>
</reference>
<protein>
    <recommendedName>
        <fullName evidence="1">F-box domain-containing protein</fullName>
    </recommendedName>
</protein>
<evidence type="ECO:0000259" key="1">
    <source>
        <dbReference type="PROSITE" id="PS50181"/>
    </source>
</evidence>
<feature type="domain" description="F-box" evidence="1">
    <location>
        <begin position="1"/>
        <end position="47"/>
    </location>
</feature>
<dbReference type="AlphaFoldDB" id="A0A6D2HHM5"/>
<dbReference type="OrthoDB" id="1029991at2759"/>
<dbReference type="Pfam" id="PF07734">
    <property type="entry name" value="FBA_1"/>
    <property type="match status" value="1"/>
</dbReference>
<dbReference type="PROSITE" id="PS50181">
    <property type="entry name" value="FBOX"/>
    <property type="match status" value="1"/>
</dbReference>
<dbReference type="Proteomes" id="UP000467841">
    <property type="component" value="Unassembled WGS sequence"/>
</dbReference>
<dbReference type="PANTHER" id="PTHR31672:SF13">
    <property type="entry name" value="F-BOX PROTEIN CPR30-LIKE"/>
    <property type="match status" value="1"/>
</dbReference>
<comment type="caution">
    <text evidence="2">The sequence shown here is derived from an EMBL/GenBank/DDBJ whole genome shotgun (WGS) entry which is preliminary data.</text>
</comment>
<dbReference type="PANTHER" id="PTHR31672">
    <property type="entry name" value="BNACNNG10540D PROTEIN"/>
    <property type="match status" value="1"/>
</dbReference>
<keyword evidence="3" id="KW-1185">Reference proteome</keyword>
<dbReference type="InterPro" id="IPR036047">
    <property type="entry name" value="F-box-like_dom_sf"/>
</dbReference>
<evidence type="ECO:0000313" key="2">
    <source>
        <dbReference type="EMBL" id="CAA7013198.1"/>
    </source>
</evidence>
<dbReference type="InterPro" id="IPR017451">
    <property type="entry name" value="F-box-assoc_interact_dom"/>
</dbReference>
<dbReference type="Pfam" id="PF00646">
    <property type="entry name" value="F-box"/>
    <property type="match status" value="1"/>
</dbReference>
<dbReference type="InterPro" id="IPR001810">
    <property type="entry name" value="F-box_dom"/>
</dbReference>
<dbReference type="InterPro" id="IPR050796">
    <property type="entry name" value="SCF_F-box_component"/>
</dbReference>
<sequence>MNTVDVPEDLVVEILSRVPEVSVARFRSIPKGWNALIKKEERLAKKSLILILLDFRVYLASIDLRDNVVKLTSQFSLKDPLCNPSKEVDLCDDVFHCDGLLLCTTEDKRLVVWNPRSGETSWVKPIISHEQMGIYALGKSSCNKYKILRINTSTYYMPTDLVEYEVYDFNSNSWRVIVGECRDWYILLPWHWGMSVSGNTYLLAGDVKVGEFLLSFDFSTERFGRVSLPPGNDDVSYHVWGLSVTREEQQLCLLTAQNKEVLDLWRATKIESSGAGSWCKFLSLDLAYLHHPLDLEVGMNFLADRENRVLVFAGKHGKPSNFLHIVGEDKYIQVDHHDVPSHCSLLLNYVPTLVKIQQGNLGVGARKAPIT</sequence>
<evidence type="ECO:0000313" key="3">
    <source>
        <dbReference type="Proteomes" id="UP000467841"/>
    </source>
</evidence>
<proteinExistence type="predicted"/>
<dbReference type="InterPro" id="IPR006527">
    <property type="entry name" value="F-box-assoc_dom_typ1"/>
</dbReference>
<accession>A0A6D2HHM5</accession>
<dbReference type="EMBL" id="CACVBM020000033">
    <property type="protein sequence ID" value="CAA7013198.1"/>
    <property type="molecule type" value="Genomic_DNA"/>
</dbReference>
<organism evidence="2 3">
    <name type="scientific">Microthlaspi erraticum</name>
    <dbReference type="NCBI Taxonomy" id="1685480"/>
    <lineage>
        <taxon>Eukaryota</taxon>
        <taxon>Viridiplantae</taxon>
        <taxon>Streptophyta</taxon>
        <taxon>Embryophyta</taxon>
        <taxon>Tracheophyta</taxon>
        <taxon>Spermatophyta</taxon>
        <taxon>Magnoliopsida</taxon>
        <taxon>eudicotyledons</taxon>
        <taxon>Gunneridae</taxon>
        <taxon>Pentapetalae</taxon>
        <taxon>rosids</taxon>
        <taxon>malvids</taxon>
        <taxon>Brassicales</taxon>
        <taxon>Brassicaceae</taxon>
        <taxon>Coluteocarpeae</taxon>
        <taxon>Microthlaspi</taxon>
    </lineage>
</organism>
<dbReference type="SUPFAM" id="SSF81383">
    <property type="entry name" value="F-box domain"/>
    <property type="match status" value="1"/>
</dbReference>